<dbReference type="UniPathway" id="UPA00251">
    <property type="reaction ID" value="UER00324"/>
</dbReference>
<feature type="transmembrane region" description="Helical" evidence="2">
    <location>
        <begin position="85"/>
        <end position="104"/>
    </location>
</feature>
<organism evidence="3 4">
    <name type="scientific">Pseudomonas syringae pv. avii</name>
    <dbReference type="NCBI Taxonomy" id="663959"/>
    <lineage>
        <taxon>Bacteria</taxon>
        <taxon>Pseudomonadati</taxon>
        <taxon>Pseudomonadota</taxon>
        <taxon>Gammaproteobacteria</taxon>
        <taxon>Pseudomonadales</taxon>
        <taxon>Pseudomonadaceae</taxon>
        <taxon>Pseudomonas</taxon>
        <taxon>Pseudomonas syringae</taxon>
    </lineage>
</organism>
<comment type="pathway">
    <text evidence="1">Porphyrin-containing compound metabolism; protoporphyrin-IX biosynthesis; protoporphyrin-IX from protoporphyrinogen-IX: step 1/1.</text>
</comment>
<dbReference type="EMBL" id="RBUA01001337">
    <property type="protein sequence ID" value="RMU45127.1"/>
    <property type="molecule type" value="Genomic_DNA"/>
</dbReference>
<dbReference type="Proteomes" id="UP000280395">
    <property type="component" value="Unassembled WGS sequence"/>
</dbReference>
<dbReference type="InterPro" id="IPR005265">
    <property type="entry name" value="HemJ-like"/>
</dbReference>
<dbReference type="GO" id="GO:0070818">
    <property type="term" value="F:protoporphyrinogen oxidase activity"/>
    <property type="evidence" value="ECO:0007669"/>
    <property type="project" value="UniProtKB-UniRule"/>
</dbReference>
<keyword evidence="1" id="KW-0479">Metal-binding</keyword>
<comment type="similarity">
    <text evidence="1">Belongs to the HemJ family.</text>
</comment>
<keyword evidence="2" id="KW-1133">Transmembrane helix</keyword>
<dbReference type="GO" id="GO:0005886">
    <property type="term" value="C:plasma membrane"/>
    <property type="evidence" value="ECO:0007669"/>
    <property type="project" value="UniProtKB-UniRule"/>
</dbReference>
<comment type="caution">
    <text evidence="3">The sequence shown here is derived from an EMBL/GenBank/DDBJ whole genome shotgun (WGS) entry which is preliminary data.</text>
</comment>
<keyword evidence="1" id="KW-0349">Heme</keyword>
<sequence length="142" mass="15602">MTFLLIKSVHLCALLFWISGMFMLALLLIAGRDLSGPLLPLELSRLRTLRHWCQYITVPAMLLTWLSGLALAAQGGWMGATWLSLKFALVLGLSALHGVLSGFLRRRLEYPTHAPAARVVLILPGLMTITAAIVLLVVNKPF</sequence>
<accession>A0A3M5UIK4</accession>
<evidence type="ECO:0000313" key="3">
    <source>
        <dbReference type="EMBL" id="RMU45127.1"/>
    </source>
</evidence>
<evidence type="ECO:0000256" key="2">
    <source>
        <dbReference type="SAM" id="Phobius"/>
    </source>
</evidence>
<dbReference type="AlphaFoldDB" id="A0A3M5UIK4"/>
<dbReference type="EC" id="1.3.99.-" evidence="1"/>
<dbReference type="Pfam" id="PF03653">
    <property type="entry name" value="UPF0093"/>
    <property type="match status" value="1"/>
</dbReference>
<dbReference type="RefSeq" id="WP_122301326.1">
    <property type="nucleotide sequence ID" value="NZ_RBUA01001337.1"/>
</dbReference>
<feature type="transmembrane region" description="Helical" evidence="2">
    <location>
        <begin position="52"/>
        <end position="73"/>
    </location>
</feature>
<keyword evidence="1 2" id="KW-0472">Membrane</keyword>
<dbReference type="GO" id="GO:0006782">
    <property type="term" value="P:protoporphyrinogen IX biosynthetic process"/>
    <property type="evidence" value="ECO:0007669"/>
    <property type="project" value="UniProtKB-UniRule"/>
</dbReference>
<evidence type="ECO:0000313" key="4">
    <source>
        <dbReference type="Proteomes" id="UP000280395"/>
    </source>
</evidence>
<keyword evidence="1" id="KW-1003">Cell membrane</keyword>
<comment type="function">
    <text evidence="1">Catalyzes the oxidation of protoporphyrinogen IX to protoporphyrin IX.</text>
</comment>
<name>A0A3M5UIK4_PSESX</name>
<keyword evidence="1" id="KW-0408">Iron</keyword>
<comment type="catalytic activity">
    <reaction evidence="1">
        <text>protoporphyrinogen IX + 3 A = protoporphyrin IX + 3 AH2</text>
        <dbReference type="Rhea" id="RHEA:62000"/>
        <dbReference type="ChEBI" id="CHEBI:13193"/>
        <dbReference type="ChEBI" id="CHEBI:17499"/>
        <dbReference type="ChEBI" id="CHEBI:57306"/>
        <dbReference type="ChEBI" id="CHEBI:57307"/>
    </reaction>
</comment>
<feature type="transmembrane region" description="Helical" evidence="2">
    <location>
        <begin position="116"/>
        <end position="138"/>
    </location>
</feature>
<protein>
    <recommendedName>
        <fullName evidence="1">Protoporphyrinogen IX oxidase</fullName>
        <ecNumber evidence="1">1.3.99.-</ecNumber>
    </recommendedName>
</protein>
<proteinExistence type="inferred from homology"/>
<keyword evidence="2" id="KW-0812">Transmembrane</keyword>
<reference evidence="3 4" key="1">
    <citation type="submission" date="2018-08" db="EMBL/GenBank/DDBJ databases">
        <title>Recombination of ecologically and evolutionarily significant loci maintains genetic cohesion in the Pseudomonas syringae species complex.</title>
        <authorList>
            <person name="Dillon M."/>
            <person name="Thakur S."/>
            <person name="Almeida R.N.D."/>
            <person name="Weir B.S."/>
            <person name="Guttman D.S."/>
        </authorList>
    </citation>
    <scope>NUCLEOTIDE SEQUENCE [LARGE SCALE GENOMIC DNA]</scope>
    <source>
        <strain evidence="3 4">ICMP 14479</strain>
    </source>
</reference>
<dbReference type="GO" id="GO:0046872">
    <property type="term" value="F:metal ion binding"/>
    <property type="evidence" value="ECO:0007669"/>
    <property type="project" value="UniProtKB-UniRule"/>
</dbReference>
<gene>
    <name evidence="3" type="ORF">ALP29_04493</name>
</gene>
<dbReference type="PIRSF" id="PIRSF004638">
    <property type="entry name" value="UCP004638"/>
    <property type="match status" value="1"/>
</dbReference>
<comment type="cofactor">
    <cofactor evidence="1">
        <name>heme b</name>
        <dbReference type="ChEBI" id="CHEBI:60344"/>
    </cofactor>
    <text evidence="1">Binds 1 heme b (iron(II)-protoporphyrin IX) group per subunit.</text>
</comment>
<evidence type="ECO:0000256" key="1">
    <source>
        <dbReference type="PIRNR" id="PIRNR004638"/>
    </source>
</evidence>
<feature type="transmembrane region" description="Helical" evidence="2">
    <location>
        <begin position="6"/>
        <end position="31"/>
    </location>
</feature>